<comment type="caution">
    <text evidence="1">The sequence shown here is derived from an EMBL/GenBank/DDBJ whole genome shotgun (WGS) entry which is preliminary data.</text>
</comment>
<accession>A0ABV2FM36</accession>
<protein>
    <submittedName>
        <fullName evidence="1">Uncharacterized protein</fullName>
    </submittedName>
</protein>
<evidence type="ECO:0000313" key="2">
    <source>
        <dbReference type="Proteomes" id="UP001549112"/>
    </source>
</evidence>
<evidence type="ECO:0000313" key="1">
    <source>
        <dbReference type="EMBL" id="MET3559643.1"/>
    </source>
</evidence>
<reference evidence="1 2" key="1">
    <citation type="submission" date="2024-06" db="EMBL/GenBank/DDBJ databases">
        <title>Genomic Encyclopedia of Type Strains, Phase IV (KMG-IV): sequencing the most valuable type-strain genomes for metagenomic binning, comparative biology and taxonomic classification.</title>
        <authorList>
            <person name="Goeker M."/>
        </authorList>
    </citation>
    <scope>NUCLEOTIDE SEQUENCE [LARGE SCALE GENOMIC DNA]</scope>
    <source>
        <strain evidence="1 2">DSM 23650</strain>
    </source>
</reference>
<proteinExistence type="predicted"/>
<organism evidence="1 2">
    <name type="scientific">Bartonella japonica</name>
    <dbReference type="NCBI Taxonomy" id="357761"/>
    <lineage>
        <taxon>Bacteria</taxon>
        <taxon>Pseudomonadati</taxon>
        <taxon>Pseudomonadota</taxon>
        <taxon>Alphaproteobacteria</taxon>
        <taxon>Hyphomicrobiales</taxon>
        <taxon>Bartonellaceae</taxon>
        <taxon>Bartonella</taxon>
    </lineage>
</organism>
<keyword evidence="2" id="KW-1185">Reference proteome</keyword>
<dbReference type="EMBL" id="JBEPLT010000001">
    <property type="protein sequence ID" value="MET3559643.1"/>
    <property type="molecule type" value="Genomic_DNA"/>
</dbReference>
<dbReference type="Proteomes" id="UP001549112">
    <property type="component" value="Unassembled WGS sequence"/>
</dbReference>
<sequence length="34" mass="3719">MALLNLLNARSVTTLGTSKYNDSAGLLLHKHTKH</sequence>
<name>A0ABV2FM36_9HYPH</name>
<gene>
    <name evidence="1" type="ORF">ABID39_000313</name>
</gene>